<dbReference type="EMBL" id="KE162863">
    <property type="protein sequence ID" value="EPQ09936.1"/>
    <property type="molecule type" value="Genomic_DNA"/>
</dbReference>
<dbReference type="AlphaFoldDB" id="S7MZA9"/>
<dbReference type="Proteomes" id="UP000052978">
    <property type="component" value="Unassembled WGS sequence"/>
</dbReference>
<reference evidence="2 3" key="1">
    <citation type="journal article" date="2013" name="Nat. Commun.">
        <title>Genome analysis reveals insights into physiology and longevity of the Brandt's bat Myotis brandtii.</title>
        <authorList>
            <person name="Seim I."/>
            <person name="Fang X."/>
            <person name="Xiong Z."/>
            <person name="Lobanov A.V."/>
            <person name="Huang Z."/>
            <person name="Ma S."/>
            <person name="Feng Y."/>
            <person name="Turanov A.A."/>
            <person name="Zhu Y."/>
            <person name="Lenz T.L."/>
            <person name="Gerashchenko M.V."/>
            <person name="Fan D."/>
            <person name="Hee Yim S."/>
            <person name="Yao X."/>
            <person name="Jordan D."/>
            <person name="Xiong Y."/>
            <person name="Ma Y."/>
            <person name="Lyapunov A.N."/>
            <person name="Chen G."/>
            <person name="Kulakova O.I."/>
            <person name="Sun Y."/>
            <person name="Lee S.G."/>
            <person name="Bronson R.T."/>
            <person name="Moskalev A.A."/>
            <person name="Sunyaev S.R."/>
            <person name="Zhang G."/>
            <person name="Krogh A."/>
            <person name="Wang J."/>
            <person name="Gladyshev V.N."/>
        </authorList>
    </citation>
    <scope>NUCLEOTIDE SEQUENCE [LARGE SCALE GENOMIC DNA]</scope>
</reference>
<name>S7MZA9_MYOBR</name>
<proteinExistence type="predicted"/>
<evidence type="ECO:0000313" key="3">
    <source>
        <dbReference type="Proteomes" id="UP000052978"/>
    </source>
</evidence>
<protein>
    <submittedName>
        <fullName evidence="2">Uncharacterized protein</fullName>
    </submittedName>
</protein>
<organism evidence="2 3">
    <name type="scientific">Myotis brandtii</name>
    <name type="common">Brandt's bat</name>
    <dbReference type="NCBI Taxonomy" id="109478"/>
    <lineage>
        <taxon>Eukaryota</taxon>
        <taxon>Metazoa</taxon>
        <taxon>Chordata</taxon>
        <taxon>Craniata</taxon>
        <taxon>Vertebrata</taxon>
        <taxon>Euteleostomi</taxon>
        <taxon>Mammalia</taxon>
        <taxon>Eutheria</taxon>
        <taxon>Laurasiatheria</taxon>
        <taxon>Chiroptera</taxon>
        <taxon>Yangochiroptera</taxon>
        <taxon>Vespertilionidae</taxon>
        <taxon>Myotis</taxon>
    </lineage>
</organism>
<gene>
    <name evidence="2" type="ORF">D623_10027566</name>
</gene>
<sequence>MRKDLQLRLQRGSELRRRNSRTAALSPRPQKLRVHLLADPPKGNGGLSSQPRCMLKTIRQIVLNEEAAKGEAPDLIRIVDTSLDMC</sequence>
<keyword evidence="3" id="KW-1185">Reference proteome</keyword>
<feature type="compositionally biased region" description="Basic and acidic residues" evidence="1">
    <location>
        <begin position="1"/>
        <end position="17"/>
    </location>
</feature>
<evidence type="ECO:0000256" key="1">
    <source>
        <dbReference type="SAM" id="MobiDB-lite"/>
    </source>
</evidence>
<accession>S7MZA9</accession>
<evidence type="ECO:0000313" key="2">
    <source>
        <dbReference type="EMBL" id="EPQ09936.1"/>
    </source>
</evidence>
<feature type="region of interest" description="Disordered" evidence="1">
    <location>
        <begin position="1"/>
        <end position="27"/>
    </location>
</feature>